<evidence type="ECO:0000313" key="1">
    <source>
        <dbReference type="EMBL" id="ESO10368.1"/>
    </source>
</evidence>
<dbReference type="AlphaFoldDB" id="T1FK19"/>
<dbReference type="EMBL" id="KB095883">
    <property type="protein sequence ID" value="ESO10368.1"/>
    <property type="molecule type" value="Genomic_DNA"/>
</dbReference>
<dbReference type="EMBL" id="AMQM01008951">
    <property type="status" value="NOT_ANNOTATED_CDS"/>
    <property type="molecule type" value="Genomic_DNA"/>
</dbReference>
<accession>T1FK19</accession>
<dbReference type="RefSeq" id="XP_009011528.1">
    <property type="nucleotide sequence ID" value="XM_009013280.1"/>
</dbReference>
<reference evidence="1 3" key="2">
    <citation type="journal article" date="2013" name="Nature">
        <title>Insights into bilaterian evolution from three spiralian genomes.</title>
        <authorList>
            <person name="Simakov O."/>
            <person name="Marletaz F."/>
            <person name="Cho S.J."/>
            <person name="Edsinger-Gonzales E."/>
            <person name="Havlak P."/>
            <person name="Hellsten U."/>
            <person name="Kuo D.H."/>
            <person name="Larsson T."/>
            <person name="Lv J."/>
            <person name="Arendt D."/>
            <person name="Savage R."/>
            <person name="Osoegawa K."/>
            <person name="de Jong P."/>
            <person name="Grimwood J."/>
            <person name="Chapman J.A."/>
            <person name="Shapiro H."/>
            <person name="Aerts A."/>
            <person name="Otillar R.P."/>
            <person name="Terry A.Y."/>
            <person name="Boore J.L."/>
            <person name="Grigoriev I.V."/>
            <person name="Lindberg D.R."/>
            <person name="Seaver E.C."/>
            <person name="Weisblat D.A."/>
            <person name="Putnam N.H."/>
            <person name="Rokhsar D.S."/>
        </authorList>
    </citation>
    <scope>NUCLEOTIDE SEQUENCE</scope>
</reference>
<evidence type="ECO:0000313" key="2">
    <source>
        <dbReference type="EnsemblMetazoa" id="HelroP183692"/>
    </source>
</evidence>
<dbReference type="Proteomes" id="UP000015101">
    <property type="component" value="Unassembled WGS sequence"/>
</dbReference>
<sequence>MAEITGNRKKLIQLRTITLAIENLTFRRMISTANHVLTAKDCNEGYRNDENDDGNEGFEDIGENAEEDEFYWCITGKMSTRNLATCINNISLVIQHLRKSVERLHLLQVPTKSRKDYDFCLWLKEPK</sequence>
<reference evidence="2" key="3">
    <citation type="submission" date="2015-06" db="UniProtKB">
        <authorList>
            <consortium name="EnsemblMetazoa"/>
        </authorList>
    </citation>
    <scope>IDENTIFICATION</scope>
</reference>
<keyword evidence="3" id="KW-1185">Reference proteome</keyword>
<organism evidence="2 3">
    <name type="scientific">Helobdella robusta</name>
    <name type="common">Californian leech</name>
    <dbReference type="NCBI Taxonomy" id="6412"/>
    <lineage>
        <taxon>Eukaryota</taxon>
        <taxon>Metazoa</taxon>
        <taxon>Spiralia</taxon>
        <taxon>Lophotrochozoa</taxon>
        <taxon>Annelida</taxon>
        <taxon>Clitellata</taxon>
        <taxon>Hirudinea</taxon>
        <taxon>Rhynchobdellida</taxon>
        <taxon>Glossiphoniidae</taxon>
        <taxon>Helobdella</taxon>
    </lineage>
</organism>
<reference evidence="3" key="1">
    <citation type="submission" date="2012-12" db="EMBL/GenBank/DDBJ databases">
        <authorList>
            <person name="Hellsten U."/>
            <person name="Grimwood J."/>
            <person name="Chapman J.A."/>
            <person name="Shapiro H."/>
            <person name="Aerts A."/>
            <person name="Otillar R.P."/>
            <person name="Terry A.Y."/>
            <person name="Boore J.L."/>
            <person name="Simakov O."/>
            <person name="Marletaz F."/>
            <person name="Cho S.-J."/>
            <person name="Edsinger-Gonzales E."/>
            <person name="Havlak P."/>
            <person name="Kuo D.-H."/>
            <person name="Larsson T."/>
            <person name="Lv J."/>
            <person name="Arendt D."/>
            <person name="Savage R."/>
            <person name="Osoegawa K."/>
            <person name="de Jong P."/>
            <person name="Lindberg D.R."/>
            <person name="Seaver E.C."/>
            <person name="Weisblat D.A."/>
            <person name="Putnam N.H."/>
            <person name="Grigoriev I.V."/>
            <person name="Rokhsar D.S."/>
        </authorList>
    </citation>
    <scope>NUCLEOTIDE SEQUENCE</scope>
</reference>
<gene>
    <name evidence="2" type="primary">20209168</name>
    <name evidence="1" type="ORF">HELRODRAFT_183692</name>
</gene>
<dbReference type="InParanoid" id="T1FK19"/>
<proteinExistence type="predicted"/>
<dbReference type="KEGG" id="hro:HELRODRAFT_183692"/>
<dbReference type="HOGENOM" id="CLU_1972874_0_0_1"/>
<evidence type="ECO:0000313" key="3">
    <source>
        <dbReference type="Proteomes" id="UP000015101"/>
    </source>
</evidence>
<dbReference type="EnsemblMetazoa" id="HelroT183692">
    <property type="protein sequence ID" value="HelroP183692"/>
    <property type="gene ID" value="HelroG183692"/>
</dbReference>
<protein>
    <submittedName>
        <fullName evidence="1 2">Uncharacterized protein</fullName>
    </submittedName>
</protein>
<name>T1FK19_HELRO</name>
<dbReference type="CTD" id="20209168"/>
<dbReference type="GeneID" id="20209168"/>